<keyword evidence="2" id="KW-1185">Reference proteome</keyword>
<proteinExistence type="predicted"/>
<dbReference type="Proteomes" id="UP000655589">
    <property type="component" value="Unassembled WGS sequence"/>
</dbReference>
<reference evidence="1" key="2">
    <citation type="submission" date="2020-09" db="EMBL/GenBank/DDBJ databases">
        <authorList>
            <person name="Sun Q."/>
            <person name="Ohkuma M."/>
        </authorList>
    </citation>
    <scope>NUCLEOTIDE SEQUENCE</scope>
    <source>
        <strain evidence="1">JCM 3051</strain>
    </source>
</reference>
<accession>A0A8H9L703</accession>
<comment type="caution">
    <text evidence="1">The sequence shown here is derived from an EMBL/GenBank/DDBJ whole genome shotgun (WGS) entry which is preliminary data.</text>
</comment>
<dbReference type="AlphaFoldDB" id="A0A8H9L703"/>
<gene>
    <name evidence="1" type="ORF">GCM10010102_37780</name>
</gene>
<sequence length="312" mass="32263">MTSGTTAGTTTATAAGTTAFEDIGPRVCVSPPYYALGDLEVPVPGRANAAVPVQTPTGRQAPVINIAEAGRHLAILGLCAAATTNPAPGKHYYLAHRGVGRMYPRADVHRRPPGQGGELLLQGSATARLSGRHRAVAETELYDVDGSLVARLDMEYLVLSVPVFRRLMGLPTAADATGPGNPYAAPAPLTDVRVGSGAHTGRLTGTAGLAVDPALCRGHFAGHPALPVSVAGYAAFSLFDHVLAATAGPDARWQPGTFRLRADHLAAAGQACVVDVAPSEPAEPDAHDRAFTGRVRAGSRDVFTIEVDYTVV</sequence>
<organism evidence="1 2">
    <name type="scientific">Promicromonospora citrea</name>
    <dbReference type="NCBI Taxonomy" id="43677"/>
    <lineage>
        <taxon>Bacteria</taxon>
        <taxon>Bacillati</taxon>
        <taxon>Actinomycetota</taxon>
        <taxon>Actinomycetes</taxon>
        <taxon>Micrococcales</taxon>
        <taxon>Promicromonosporaceae</taxon>
        <taxon>Promicromonospora</taxon>
    </lineage>
</organism>
<evidence type="ECO:0000313" key="2">
    <source>
        <dbReference type="Proteomes" id="UP000655589"/>
    </source>
</evidence>
<reference evidence="1" key="1">
    <citation type="journal article" date="2014" name="Int. J. Syst. Evol. Microbiol.">
        <title>Complete genome sequence of Corynebacterium casei LMG S-19264T (=DSM 44701T), isolated from a smear-ripened cheese.</title>
        <authorList>
            <consortium name="US DOE Joint Genome Institute (JGI-PGF)"/>
            <person name="Walter F."/>
            <person name="Albersmeier A."/>
            <person name="Kalinowski J."/>
            <person name="Ruckert C."/>
        </authorList>
    </citation>
    <scope>NUCLEOTIDE SEQUENCE</scope>
    <source>
        <strain evidence="1">JCM 3051</strain>
    </source>
</reference>
<protein>
    <submittedName>
        <fullName evidence="1">Uncharacterized protein</fullName>
    </submittedName>
</protein>
<dbReference type="EMBL" id="BMPT01000019">
    <property type="protein sequence ID" value="GGM38677.1"/>
    <property type="molecule type" value="Genomic_DNA"/>
</dbReference>
<dbReference type="RefSeq" id="WP_171106974.1">
    <property type="nucleotide sequence ID" value="NZ_BMPT01000019.1"/>
</dbReference>
<name>A0A8H9L703_9MICO</name>
<evidence type="ECO:0000313" key="1">
    <source>
        <dbReference type="EMBL" id="GGM38677.1"/>
    </source>
</evidence>